<proteinExistence type="predicted"/>
<keyword evidence="3" id="KW-1185">Reference proteome</keyword>
<evidence type="ECO:0000256" key="1">
    <source>
        <dbReference type="SAM" id="MobiDB-lite"/>
    </source>
</evidence>
<feature type="region of interest" description="Disordered" evidence="1">
    <location>
        <begin position="48"/>
        <end position="70"/>
    </location>
</feature>
<reference evidence="2 3" key="1">
    <citation type="journal article" date="2020" name="Microb. Genom.">
        <title>Genetic diversity of clinical and environmental Mucorales isolates obtained from an investigation of mucormycosis cases among solid organ transplant recipients.</title>
        <authorList>
            <person name="Nguyen M.H."/>
            <person name="Kaul D."/>
            <person name="Muto C."/>
            <person name="Cheng S.J."/>
            <person name="Richter R.A."/>
            <person name="Bruno V.M."/>
            <person name="Liu G."/>
            <person name="Beyhan S."/>
            <person name="Sundermann A.J."/>
            <person name="Mounaud S."/>
            <person name="Pasculle A.W."/>
            <person name="Nierman W.C."/>
            <person name="Driscoll E."/>
            <person name="Cumbie R."/>
            <person name="Clancy C.J."/>
            <person name="Dupont C.L."/>
        </authorList>
    </citation>
    <scope>NUCLEOTIDE SEQUENCE [LARGE SCALE GENOMIC DNA]</scope>
    <source>
        <strain evidence="2 3">GL24</strain>
    </source>
</reference>
<name>A0A9P6XNK9_9FUNG</name>
<comment type="caution">
    <text evidence="2">The sequence shown here is derived from an EMBL/GenBank/DDBJ whole genome shotgun (WGS) entry which is preliminary data.</text>
</comment>
<evidence type="ECO:0000313" key="3">
    <source>
        <dbReference type="Proteomes" id="UP000740926"/>
    </source>
</evidence>
<dbReference type="Proteomes" id="UP000740926">
    <property type="component" value="Unassembled WGS sequence"/>
</dbReference>
<organism evidence="2 3">
    <name type="scientific">Rhizopus delemar</name>
    <dbReference type="NCBI Taxonomy" id="936053"/>
    <lineage>
        <taxon>Eukaryota</taxon>
        <taxon>Fungi</taxon>
        <taxon>Fungi incertae sedis</taxon>
        <taxon>Mucoromycota</taxon>
        <taxon>Mucoromycotina</taxon>
        <taxon>Mucoromycetes</taxon>
        <taxon>Mucorales</taxon>
        <taxon>Mucorineae</taxon>
        <taxon>Rhizopodaceae</taxon>
        <taxon>Rhizopus</taxon>
    </lineage>
</organism>
<evidence type="ECO:0000313" key="2">
    <source>
        <dbReference type="EMBL" id="KAG1529420.1"/>
    </source>
</evidence>
<dbReference type="AlphaFoldDB" id="A0A9P6XNK9"/>
<accession>A0A9P6XNK9</accession>
<gene>
    <name evidence="2" type="ORF">G6F50_018012</name>
</gene>
<sequence>MAKSWIHHAAGSRWRARCWTAATHPARPRCAIWTAACRACRAKPPARLASRITPSSTARASTSKRARPAR</sequence>
<protein>
    <submittedName>
        <fullName evidence="2">Uncharacterized protein</fullName>
    </submittedName>
</protein>
<dbReference type="EMBL" id="JAANIU010015190">
    <property type="protein sequence ID" value="KAG1529420.1"/>
    <property type="molecule type" value="Genomic_DNA"/>
</dbReference>
<feature type="compositionally biased region" description="Low complexity" evidence="1">
    <location>
        <begin position="48"/>
        <end position="61"/>
    </location>
</feature>